<evidence type="ECO:0000313" key="2">
    <source>
        <dbReference type="Proteomes" id="UP000789366"/>
    </source>
</evidence>
<comment type="caution">
    <text evidence="1">The sequence shown here is derived from an EMBL/GenBank/DDBJ whole genome shotgun (WGS) entry which is preliminary data.</text>
</comment>
<dbReference type="Proteomes" id="UP000789366">
    <property type="component" value="Unassembled WGS sequence"/>
</dbReference>
<organism evidence="1 2">
    <name type="scientific">Cetraspora pellucida</name>
    <dbReference type="NCBI Taxonomy" id="1433469"/>
    <lineage>
        <taxon>Eukaryota</taxon>
        <taxon>Fungi</taxon>
        <taxon>Fungi incertae sedis</taxon>
        <taxon>Mucoromycota</taxon>
        <taxon>Glomeromycotina</taxon>
        <taxon>Glomeromycetes</taxon>
        <taxon>Diversisporales</taxon>
        <taxon>Gigasporaceae</taxon>
        <taxon>Cetraspora</taxon>
    </lineage>
</organism>
<accession>A0ACA9R8P9</accession>
<evidence type="ECO:0000313" key="1">
    <source>
        <dbReference type="EMBL" id="CAG8781770.1"/>
    </source>
</evidence>
<proteinExistence type="predicted"/>
<name>A0ACA9R8P9_9GLOM</name>
<gene>
    <name evidence="1" type="ORF">SPELUC_LOCUS16466</name>
</gene>
<feature type="non-terminal residue" evidence="1">
    <location>
        <position position="1"/>
    </location>
</feature>
<keyword evidence="2" id="KW-1185">Reference proteome</keyword>
<sequence>HSSSFHASHVRDVSTFNNKIIIKPFEELYPRLDILDYAQNEAYKPQLDLLIQ</sequence>
<feature type="non-terminal residue" evidence="1">
    <location>
        <position position="52"/>
    </location>
</feature>
<protein>
    <submittedName>
        <fullName evidence="1">9127_t:CDS:1</fullName>
    </submittedName>
</protein>
<reference evidence="1" key="1">
    <citation type="submission" date="2021-06" db="EMBL/GenBank/DDBJ databases">
        <authorList>
            <person name="Kallberg Y."/>
            <person name="Tangrot J."/>
            <person name="Rosling A."/>
        </authorList>
    </citation>
    <scope>NUCLEOTIDE SEQUENCE</scope>
    <source>
        <strain evidence="1">28 12/20/2015</strain>
    </source>
</reference>
<dbReference type="EMBL" id="CAJVPW010061199">
    <property type="protein sequence ID" value="CAG8781770.1"/>
    <property type="molecule type" value="Genomic_DNA"/>
</dbReference>